<organism evidence="4 5">
    <name type="scientific">Canna indica</name>
    <name type="common">Indian-shot</name>
    <dbReference type="NCBI Taxonomy" id="4628"/>
    <lineage>
        <taxon>Eukaryota</taxon>
        <taxon>Viridiplantae</taxon>
        <taxon>Streptophyta</taxon>
        <taxon>Embryophyta</taxon>
        <taxon>Tracheophyta</taxon>
        <taxon>Spermatophyta</taxon>
        <taxon>Magnoliopsida</taxon>
        <taxon>Liliopsida</taxon>
        <taxon>Zingiberales</taxon>
        <taxon>Cannaceae</taxon>
        <taxon>Canna</taxon>
    </lineage>
</organism>
<proteinExistence type="inferred from homology"/>
<dbReference type="Gene3D" id="1.25.70.10">
    <property type="entry name" value="Transcription termination factor 3, mitochondrial"/>
    <property type="match status" value="2"/>
</dbReference>
<dbReference type="Proteomes" id="UP001327560">
    <property type="component" value="Chromosome 9"/>
</dbReference>
<dbReference type="PANTHER" id="PTHR13068:SF103">
    <property type="entry name" value="MITOCHONDRIAL TRANSCRIPTION TERMINATION FACTOR FAMILY PROTEIN"/>
    <property type="match status" value="1"/>
</dbReference>
<dbReference type="AlphaFoldDB" id="A0AAQ3L9A1"/>
<dbReference type="PANTHER" id="PTHR13068">
    <property type="entry name" value="CGI-12 PROTEIN-RELATED"/>
    <property type="match status" value="1"/>
</dbReference>
<dbReference type="Pfam" id="PF02536">
    <property type="entry name" value="mTERF"/>
    <property type="match status" value="2"/>
</dbReference>
<name>A0AAQ3L9A1_9LILI</name>
<dbReference type="FunFam" id="1.25.70.10:FF:000019">
    <property type="entry name" value="mTERF family protein"/>
    <property type="match status" value="1"/>
</dbReference>
<keyword evidence="2" id="KW-0804">Transcription</keyword>
<protein>
    <submittedName>
        <fullName evidence="4">Transcription termination factor MTEF18, mitochondrial</fullName>
    </submittedName>
</protein>
<comment type="similarity">
    <text evidence="1">Belongs to the mTERF family.</text>
</comment>
<reference evidence="4 5" key="1">
    <citation type="submission" date="2023-10" db="EMBL/GenBank/DDBJ databases">
        <title>Chromosome-scale genome assembly provides insights into flower coloration mechanisms of Canna indica.</title>
        <authorList>
            <person name="Li C."/>
        </authorList>
    </citation>
    <scope>NUCLEOTIDE SEQUENCE [LARGE SCALE GENOMIC DNA]</scope>
    <source>
        <tissue evidence="4">Flower</tissue>
    </source>
</reference>
<dbReference type="GO" id="GO:0006353">
    <property type="term" value="P:DNA-templated transcription termination"/>
    <property type="evidence" value="ECO:0007669"/>
    <property type="project" value="UniProtKB-KW"/>
</dbReference>
<evidence type="ECO:0000256" key="1">
    <source>
        <dbReference type="ARBA" id="ARBA00007692"/>
    </source>
</evidence>
<keyword evidence="5" id="KW-1185">Reference proteome</keyword>
<evidence type="ECO:0000256" key="2">
    <source>
        <dbReference type="ARBA" id="ARBA00022472"/>
    </source>
</evidence>
<keyword evidence="2" id="KW-0805">Transcription regulation</keyword>
<accession>A0AAQ3L9A1</accession>
<evidence type="ECO:0000313" key="5">
    <source>
        <dbReference type="Proteomes" id="UP001327560"/>
    </source>
</evidence>
<evidence type="ECO:0000256" key="3">
    <source>
        <dbReference type="ARBA" id="ARBA00022946"/>
    </source>
</evidence>
<keyword evidence="2" id="KW-0806">Transcription termination</keyword>
<keyword evidence="3" id="KW-0809">Transit peptide</keyword>
<sequence>MRSCRFIQSSGCSTMLSHLSAPLILPSISLGILSSSRRNTCNLEKRGHYLYCNFAIPASSLIQEYPHLDSKNVKYSNISSSDSGSSWLLNSMSVMRIPYPKGFRNFLNHQTNCSFSTIQSGSNSGLVYAELFPNGTAARLKISRVNRADAQHALFEYLHGTRGMHFTDAEHISKNSPKFLQMLLAKIDDEHDVGRSLARFLRYHPINEFEPFFESLGLKPSELSPLLPRDLMYLSDDQVLLENYHTLCNYGVPRSKIGKMYKEGNEMFRYSCGILYSKLQAYEKLGLSKPTVIKLVSCCPTLLVGDINVEFLHVLEKLRSIGIELDWIRGCLSDKSTYRWDRIFKMLNFLDGMGCNKNELAALVKNNPRFIFDDSGKKIYILVALLLKLGLRMNNILVLFQQYPQILVGNFTKNLLQSVQFMVVIGMEIDDISRILSSHIQVLGSSSCKSPDVILKSLNISAKRLCEIIKEDPTQFLTLATRKKDSPLILPKIEGIFLQEKTNFLLKVGFVENTDEMAKALRIFRGRGDQLQERFDCLVHAGLDFHTASEMIKLVPTILNQSADVIEKKIDYLLNHLGYPLQALVVFPAFLCYNMEKIKLRFSMFFWLKEQGIVIATKNRKMVNSNVALSTVLACSDERFLKYFVNLHPKGPDQWEKLKNSVSLC</sequence>
<gene>
    <name evidence="4" type="ORF">Cni_G28285</name>
</gene>
<dbReference type="InterPro" id="IPR003690">
    <property type="entry name" value="MTERF"/>
</dbReference>
<dbReference type="GO" id="GO:0003676">
    <property type="term" value="F:nucleic acid binding"/>
    <property type="evidence" value="ECO:0007669"/>
    <property type="project" value="InterPro"/>
</dbReference>
<dbReference type="InterPro" id="IPR038538">
    <property type="entry name" value="MTERF_sf"/>
</dbReference>
<dbReference type="SMART" id="SM00733">
    <property type="entry name" value="Mterf"/>
    <property type="match status" value="7"/>
</dbReference>
<dbReference type="EMBL" id="CP136898">
    <property type="protein sequence ID" value="WOL19487.1"/>
    <property type="molecule type" value="Genomic_DNA"/>
</dbReference>
<evidence type="ECO:0000313" key="4">
    <source>
        <dbReference type="EMBL" id="WOL19487.1"/>
    </source>
</evidence>